<comment type="similarity">
    <text evidence="8">Belongs to the binding-protein-dependent transport system permease family.</text>
</comment>
<protein>
    <submittedName>
        <fullName evidence="10">Sugar ABC transporter permease</fullName>
    </submittedName>
</protein>
<dbReference type="PANTHER" id="PTHR30193:SF37">
    <property type="entry name" value="INNER MEMBRANE ABC TRANSPORTER PERMEASE PROTEIN YCJO"/>
    <property type="match status" value="1"/>
</dbReference>
<comment type="caution">
    <text evidence="10">The sequence shown here is derived from an EMBL/GenBank/DDBJ whole genome shotgun (WGS) entry which is preliminary data.</text>
</comment>
<dbReference type="Pfam" id="PF00528">
    <property type="entry name" value="BPD_transp_1"/>
    <property type="match status" value="1"/>
</dbReference>
<keyword evidence="3" id="KW-1003">Cell membrane</keyword>
<reference evidence="10 11" key="1">
    <citation type="submission" date="2020-03" db="EMBL/GenBank/DDBJ databases">
        <title>Soil Listeria distribution.</title>
        <authorList>
            <person name="Liao J."/>
            <person name="Wiedmann M."/>
        </authorList>
    </citation>
    <scope>NUCLEOTIDE SEQUENCE [LARGE SCALE GENOMIC DNA]</scope>
    <source>
        <strain evidence="10 11">FSL L7-1645</strain>
    </source>
</reference>
<dbReference type="EMBL" id="JAARPY010000002">
    <property type="protein sequence ID" value="MBC1397664.1"/>
    <property type="molecule type" value="Genomic_DNA"/>
</dbReference>
<accession>A0A841YBN0</accession>
<sequence>MAMTKSTFSAKKYKKRDMLSALFFVGPLFIGLLIFYLIPMVQSVFYSFTEWGMFGGYNFTGLTNYKKMLTDPEVFKALKNTLTYAIFTVPIAMAISIFIATLLNNKIKGVAMYRMIYFLPAVTMTSAVAMIWKWMFNSQYGIINQFLSIFGIKGPAWLSDSNTAMIALIIVGVWSSLGTSIVIYLAGLQGVPTTFYEAAEMDGAGPIRKFFKITLPLLTPTMFFNLITSLISALQVYDLIFLMYSQTNPALQDVQSLAYLFYKNAFILNDKGYGAAITVVLLILTLVITVINFSLQKKWVHYQ</sequence>
<dbReference type="RefSeq" id="WP_185338587.1">
    <property type="nucleotide sequence ID" value="NZ_JAARPY010000002.1"/>
</dbReference>
<dbReference type="InterPro" id="IPR000515">
    <property type="entry name" value="MetI-like"/>
</dbReference>
<evidence type="ECO:0000256" key="7">
    <source>
        <dbReference type="ARBA" id="ARBA00023136"/>
    </source>
</evidence>
<evidence type="ECO:0000256" key="3">
    <source>
        <dbReference type="ARBA" id="ARBA00022475"/>
    </source>
</evidence>
<dbReference type="Proteomes" id="UP000571128">
    <property type="component" value="Unassembled WGS sequence"/>
</dbReference>
<evidence type="ECO:0000256" key="6">
    <source>
        <dbReference type="ARBA" id="ARBA00023016"/>
    </source>
</evidence>
<dbReference type="PROSITE" id="PS50928">
    <property type="entry name" value="ABC_TM1"/>
    <property type="match status" value="1"/>
</dbReference>
<organism evidence="10 11">
    <name type="scientific">Listeria fleischmannii</name>
    <dbReference type="NCBI Taxonomy" id="1069827"/>
    <lineage>
        <taxon>Bacteria</taxon>
        <taxon>Bacillati</taxon>
        <taxon>Bacillota</taxon>
        <taxon>Bacilli</taxon>
        <taxon>Bacillales</taxon>
        <taxon>Listeriaceae</taxon>
        <taxon>Listeria</taxon>
    </lineage>
</organism>
<feature type="transmembrane region" description="Helical" evidence="8">
    <location>
        <begin position="21"/>
        <end position="38"/>
    </location>
</feature>
<evidence type="ECO:0000313" key="11">
    <source>
        <dbReference type="Proteomes" id="UP000571128"/>
    </source>
</evidence>
<feature type="transmembrane region" description="Helical" evidence="8">
    <location>
        <begin position="82"/>
        <end position="103"/>
    </location>
</feature>
<dbReference type="AlphaFoldDB" id="A0A841YBN0"/>
<evidence type="ECO:0000256" key="5">
    <source>
        <dbReference type="ARBA" id="ARBA00022989"/>
    </source>
</evidence>
<gene>
    <name evidence="10" type="ORF">HB844_02150</name>
</gene>
<evidence type="ECO:0000256" key="1">
    <source>
        <dbReference type="ARBA" id="ARBA00004651"/>
    </source>
</evidence>
<feature type="transmembrane region" description="Helical" evidence="8">
    <location>
        <begin position="273"/>
        <end position="295"/>
    </location>
</feature>
<keyword evidence="4 8" id="KW-0812">Transmembrane</keyword>
<dbReference type="InterPro" id="IPR051393">
    <property type="entry name" value="ABC_transporter_permease"/>
</dbReference>
<dbReference type="PANTHER" id="PTHR30193">
    <property type="entry name" value="ABC TRANSPORTER PERMEASE PROTEIN"/>
    <property type="match status" value="1"/>
</dbReference>
<dbReference type="GO" id="GO:0005886">
    <property type="term" value="C:plasma membrane"/>
    <property type="evidence" value="ECO:0007669"/>
    <property type="project" value="UniProtKB-SubCell"/>
</dbReference>
<comment type="subcellular location">
    <subcellularLocation>
        <location evidence="1 8">Cell membrane</location>
        <topology evidence="1 8">Multi-pass membrane protein</topology>
    </subcellularLocation>
</comment>
<name>A0A841YBN0_9LIST</name>
<evidence type="ECO:0000256" key="8">
    <source>
        <dbReference type="RuleBase" id="RU363032"/>
    </source>
</evidence>
<evidence type="ECO:0000256" key="2">
    <source>
        <dbReference type="ARBA" id="ARBA00022448"/>
    </source>
</evidence>
<feature type="domain" description="ABC transmembrane type-1" evidence="9">
    <location>
        <begin position="78"/>
        <end position="292"/>
    </location>
</feature>
<keyword evidence="2 8" id="KW-0813">Transport</keyword>
<dbReference type="CDD" id="cd06261">
    <property type="entry name" value="TM_PBP2"/>
    <property type="match status" value="1"/>
</dbReference>
<dbReference type="SUPFAM" id="SSF161098">
    <property type="entry name" value="MetI-like"/>
    <property type="match status" value="1"/>
</dbReference>
<dbReference type="Gene3D" id="1.10.3720.10">
    <property type="entry name" value="MetI-like"/>
    <property type="match status" value="1"/>
</dbReference>
<feature type="transmembrane region" description="Helical" evidence="8">
    <location>
        <begin position="164"/>
        <end position="186"/>
    </location>
</feature>
<keyword evidence="5 8" id="KW-1133">Transmembrane helix</keyword>
<proteinExistence type="inferred from homology"/>
<dbReference type="GO" id="GO:0055085">
    <property type="term" value="P:transmembrane transport"/>
    <property type="evidence" value="ECO:0007669"/>
    <property type="project" value="InterPro"/>
</dbReference>
<keyword evidence="7 8" id="KW-0472">Membrane</keyword>
<feature type="transmembrane region" description="Helical" evidence="8">
    <location>
        <begin position="217"/>
        <end position="237"/>
    </location>
</feature>
<keyword evidence="6" id="KW-0346">Stress response</keyword>
<evidence type="ECO:0000256" key="4">
    <source>
        <dbReference type="ARBA" id="ARBA00022692"/>
    </source>
</evidence>
<evidence type="ECO:0000259" key="9">
    <source>
        <dbReference type="PROSITE" id="PS50928"/>
    </source>
</evidence>
<feature type="transmembrane region" description="Helical" evidence="8">
    <location>
        <begin position="115"/>
        <end position="135"/>
    </location>
</feature>
<dbReference type="InterPro" id="IPR035906">
    <property type="entry name" value="MetI-like_sf"/>
</dbReference>
<evidence type="ECO:0000313" key="10">
    <source>
        <dbReference type="EMBL" id="MBC1397664.1"/>
    </source>
</evidence>